<name>A0A0F7VDR6_PENBI</name>
<dbReference type="EMBL" id="CDHK01000004">
    <property type="protein sequence ID" value="CEO60173.1"/>
    <property type="molecule type" value="Genomic_DNA"/>
</dbReference>
<dbReference type="STRING" id="104259.A0A0F7VDR6"/>
<sequence length="303" mass="33775">METTLSTFPADDMDLMSPFYPTLSNIDQADTKNNLSLFAFEDIESAAIFKAFCSDTRQEPGLDTGLHHNSNDAEEPATVAPLETLLAFDHSSSDGNTCSPVTTDTTLKKQSAAILTPPTPIDNSPIIQSAAIAPPAPASVDVNKRNQHREPRAPSTPVLIDMVARQLHEEWIDLNHSSSTTLPDPAPTTMNYHPVEYPPQVQMCHPMHYLGHRPNQCPMEFGQFCPHLMFYPHMGRPLPLTYPVPSPAPRQSPVSNKRTFDFVEPEIPENFVANPDNHGRWQYDRNGNRHYLNAPKTKIARTT</sequence>
<organism evidence="1 2">
    <name type="scientific">Penicillium brasilianum</name>
    <dbReference type="NCBI Taxonomy" id="104259"/>
    <lineage>
        <taxon>Eukaryota</taxon>
        <taxon>Fungi</taxon>
        <taxon>Dikarya</taxon>
        <taxon>Ascomycota</taxon>
        <taxon>Pezizomycotina</taxon>
        <taxon>Eurotiomycetes</taxon>
        <taxon>Eurotiomycetidae</taxon>
        <taxon>Eurotiales</taxon>
        <taxon>Aspergillaceae</taxon>
        <taxon>Penicillium</taxon>
    </lineage>
</organism>
<dbReference type="Proteomes" id="UP000042958">
    <property type="component" value="Unassembled WGS sequence"/>
</dbReference>
<gene>
    <name evidence="1" type="ORF">PMG11_04812</name>
</gene>
<evidence type="ECO:0000313" key="2">
    <source>
        <dbReference type="Proteomes" id="UP000042958"/>
    </source>
</evidence>
<dbReference type="OrthoDB" id="4498187at2759"/>
<reference evidence="2" key="1">
    <citation type="journal article" date="2015" name="Genome Announc.">
        <title>Draft genome sequence of the fungus Penicillium brasilianum MG11.</title>
        <authorList>
            <person name="Horn F."/>
            <person name="Linde J."/>
            <person name="Mattern D.J."/>
            <person name="Walther G."/>
            <person name="Guthke R."/>
            <person name="Brakhage A.A."/>
            <person name="Valiante V."/>
        </authorList>
    </citation>
    <scope>NUCLEOTIDE SEQUENCE [LARGE SCALE GENOMIC DNA]</scope>
    <source>
        <strain evidence="2">MG11</strain>
    </source>
</reference>
<accession>A0A0F7VDR6</accession>
<keyword evidence="2" id="KW-1185">Reference proteome</keyword>
<proteinExistence type="predicted"/>
<protein>
    <submittedName>
        <fullName evidence="1">Uncharacterized protein</fullName>
    </submittedName>
</protein>
<evidence type="ECO:0000313" key="1">
    <source>
        <dbReference type="EMBL" id="CEO60173.1"/>
    </source>
</evidence>
<dbReference type="AlphaFoldDB" id="A0A0F7VDR6"/>